<gene>
    <name evidence="6" type="ORF">MSIBF_A2990004</name>
</gene>
<proteinExistence type="predicted"/>
<keyword evidence="4" id="KW-0472">Membrane</keyword>
<dbReference type="SMART" id="SM00560">
    <property type="entry name" value="LamGL"/>
    <property type="match status" value="1"/>
</dbReference>
<dbReference type="PANTHER" id="PTHR47635:SF2">
    <property type="entry name" value="LAMG-LIKE JELLYROLL FOLD DOMAIN-CONTAINING PROTEIN"/>
    <property type="match status" value="1"/>
</dbReference>
<evidence type="ECO:0000259" key="5">
    <source>
        <dbReference type="SMART" id="SM00560"/>
    </source>
</evidence>
<keyword evidence="1" id="KW-0732">Signal</keyword>
<dbReference type="AlphaFoldDB" id="A0A098EBQ8"/>
<evidence type="ECO:0000256" key="1">
    <source>
        <dbReference type="ARBA" id="ARBA00022729"/>
    </source>
</evidence>
<protein>
    <recommendedName>
        <fullName evidence="5">LamG-like jellyroll fold domain-containing protein</fullName>
    </recommendedName>
</protein>
<dbReference type="Gene3D" id="2.60.120.200">
    <property type="match status" value="1"/>
</dbReference>
<name>A0A098EBQ8_9ZZZZ</name>
<organism evidence="6">
    <name type="scientific">groundwater metagenome</name>
    <dbReference type="NCBI Taxonomy" id="717931"/>
    <lineage>
        <taxon>unclassified sequences</taxon>
        <taxon>metagenomes</taxon>
        <taxon>ecological metagenomes</taxon>
    </lineage>
</organism>
<feature type="domain" description="LamG-like jellyroll fold" evidence="5">
    <location>
        <begin position="93"/>
        <end position="245"/>
    </location>
</feature>
<evidence type="ECO:0000256" key="3">
    <source>
        <dbReference type="SAM" id="Coils"/>
    </source>
</evidence>
<keyword evidence="3" id="KW-0175">Coiled coil</keyword>
<feature type="transmembrane region" description="Helical" evidence="4">
    <location>
        <begin position="550"/>
        <end position="571"/>
    </location>
</feature>
<dbReference type="InterPro" id="IPR013320">
    <property type="entry name" value="ConA-like_dom_sf"/>
</dbReference>
<evidence type="ECO:0000256" key="4">
    <source>
        <dbReference type="SAM" id="Phobius"/>
    </source>
</evidence>
<dbReference type="Pfam" id="PF13385">
    <property type="entry name" value="Laminin_G_3"/>
    <property type="match status" value="1"/>
</dbReference>
<keyword evidence="4" id="KW-1133">Transmembrane helix</keyword>
<evidence type="ECO:0000256" key="2">
    <source>
        <dbReference type="ARBA" id="ARBA00023157"/>
    </source>
</evidence>
<dbReference type="PANTHER" id="PTHR47635">
    <property type="entry name" value="CUB DOMAIN-CONTAINING PROTEIN"/>
    <property type="match status" value="1"/>
</dbReference>
<feature type="coiled-coil region" evidence="3">
    <location>
        <begin position="260"/>
        <end position="287"/>
    </location>
</feature>
<reference evidence="6" key="1">
    <citation type="submission" date="2014-09" db="EMBL/GenBank/DDBJ databases">
        <authorList>
            <person name="Probst J Alexander"/>
        </authorList>
    </citation>
    <scope>NUCLEOTIDE SEQUENCE</scope>
</reference>
<sequence length="588" mass="63654">MDLKNLKTGLISVVGSLIVCFYLISLVNASDEGLVAYYSFDEGEGNVLHDLSGNGNDGIIYGETWVDGKYGKALSFDGVNDYVVTDYTQNSVTTYTIEVWVKTMDSGNYKTFVQDRGSVYGGGKSLTLGMGRSGGGFGSSGQVFYIFESDYIDIGAHSVQTINDNNWHHVAGVWSAPAGTQIASSQFKIYIDGVQATVSANSVGYIISPATGLGGTKIARHDAWNTNFAGTIDEVRIYNRALTAEEIKADMLSTSPEMMKKVIQDTISKTQTKINQLKKENINTEAIEKIITSAEDALQKEAYKTALEQAQDASSKADKVWNAFQSYNIVKREVDAKVDQLKREDIDTAIIEKSLSEAKSAFENENFELAHRLVSDAESKADKSWSTYQYIETAKNAVKEAKGINCDASNAEKRVNDAVDALNKGSYDVARQYASNAVSLANKANCGKINIKDLKALSVKYDGRTVEISGKVRDIGTVYGKGYKFTVDDGTGLIVVGYEGSMKDVNNGDTVNVKGVFSRSNDAVIAEKVEKSGIIDILPGGDGSSGGGNLLFLLIGGVIIIVVVVVALFILKKNKNEEKGRRDVGERI</sequence>
<dbReference type="EMBL" id="CCXY01000222">
    <property type="protein sequence ID" value="CEG12951.1"/>
    <property type="molecule type" value="Genomic_DNA"/>
</dbReference>
<evidence type="ECO:0000313" key="6">
    <source>
        <dbReference type="EMBL" id="CEG12951.1"/>
    </source>
</evidence>
<keyword evidence="4" id="KW-0812">Transmembrane</keyword>
<accession>A0A098EBQ8</accession>
<dbReference type="SUPFAM" id="SSF49899">
    <property type="entry name" value="Concanavalin A-like lectins/glucanases"/>
    <property type="match status" value="1"/>
</dbReference>
<dbReference type="InterPro" id="IPR006558">
    <property type="entry name" value="LamG-like"/>
</dbReference>
<keyword evidence="2" id="KW-1015">Disulfide bond</keyword>